<name>Q97HS3_CLOAB</name>
<dbReference type="Proteomes" id="UP000000814">
    <property type="component" value="Chromosome"/>
</dbReference>
<dbReference type="PIR" id="F97138">
    <property type="entry name" value="F97138"/>
</dbReference>
<sequence length="103" mass="12113">MDINSIICPSKWDEVDYNNGAVVIRDNSNTVEIRESSIVKEIALKYLKDADDKELEEIWKEVYDSPSYYEIDKENFSLKAKIDELKENIDGLKEQIENLRCRH</sequence>
<gene>
    <name evidence="2" type="ordered locus">CA_C1935</name>
</gene>
<dbReference type="HOGENOM" id="CLU_2258771_0_0_9"/>
<accession>Q97HS3</accession>
<dbReference type="KEGG" id="cac:CA_C1935"/>
<dbReference type="AlphaFoldDB" id="Q97HS3"/>
<keyword evidence="3" id="KW-1185">Reference proteome</keyword>
<dbReference type="Gene3D" id="6.10.250.2730">
    <property type="match status" value="1"/>
</dbReference>
<organism evidence="2 3">
    <name type="scientific">Clostridium acetobutylicum (strain ATCC 824 / DSM 792 / JCM 1419 / IAM 19013 / LMG 5710 / NBRC 13948 / NRRL B-527 / VKM B-1787 / 2291 / W)</name>
    <dbReference type="NCBI Taxonomy" id="272562"/>
    <lineage>
        <taxon>Bacteria</taxon>
        <taxon>Bacillati</taxon>
        <taxon>Bacillota</taxon>
        <taxon>Clostridia</taxon>
        <taxon>Eubacteriales</taxon>
        <taxon>Clostridiaceae</taxon>
        <taxon>Clostridium</taxon>
    </lineage>
</organism>
<dbReference type="STRING" id="272562.CA_C1935"/>
<dbReference type="PATRIC" id="fig|272562.8.peg.2139"/>
<protein>
    <submittedName>
        <fullName evidence="2">Uncharacterized protein</fullName>
    </submittedName>
</protein>
<evidence type="ECO:0000313" key="3">
    <source>
        <dbReference type="Proteomes" id="UP000000814"/>
    </source>
</evidence>
<keyword evidence="1" id="KW-0175">Coiled coil</keyword>
<feature type="coiled-coil region" evidence="1">
    <location>
        <begin position="75"/>
        <end position="102"/>
    </location>
</feature>
<evidence type="ECO:0000256" key="1">
    <source>
        <dbReference type="SAM" id="Coils"/>
    </source>
</evidence>
<reference evidence="2 3" key="1">
    <citation type="journal article" date="2001" name="J. Bacteriol.">
        <title>Genome sequence and comparative analysis of the solvent-producing bacterium Clostridium acetobutylicum.</title>
        <authorList>
            <person name="Nolling J."/>
            <person name="Breton G."/>
            <person name="Omelchenko M.V."/>
            <person name="Makarova K.S."/>
            <person name="Zeng Q."/>
            <person name="Gibson R."/>
            <person name="Lee H.M."/>
            <person name="Dubois J."/>
            <person name="Qiu D."/>
            <person name="Hitti J."/>
            <person name="Wolf Y.I."/>
            <person name="Tatusov R.L."/>
            <person name="Sabathe F."/>
            <person name="Doucette-Stamm L."/>
            <person name="Soucaille P."/>
            <person name="Daly M.J."/>
            <person name="Bennett G.N."/>
            <person name="Koonin E.V."/>
            <person name="Smith D.R."/>
        </authorList>
    </citation>
    <scope>NUCLEOTIDE SEQUENCE [LARGE SCALE GENOMIC DNA]</scope>
    <source>
        <strain evidence="3">ATCC 824 / DSM 792 / JCM 1419 / LMG 5710 / VKM B-1787</strain>
    </source>
</reference>
<proteinExistence type="predicted"/>
<evidence type="ECO:0000313" key="2">
    <source>
        <dbReference type="EMBL" id="AAK79897.1"/>
    </source>
</evidence>
<dbReference type="RefSeq" id="WP_010965238.1">
    <property type="nucleotide sequence ID" value="NC_003030.1"/>
</dbReference>
<dbReference type="EMBL" id="AE001437">
    <property type="protein sequence ID" value="AAK79897.1"/>
    <property type="molecule type" value="Genomic_DNA"/>
</dbReference>
<dbReference type="GeneID" id="44998424"/>